<proteinExistence type="predicted"/>
<dbReference type="Pfam" id="PF19259">
    <property type="entry name" value="Ty3_capsid"/>
    <property type="match status" value="1"/>
</dbReference>
<dbReference type="SUPFAM" id="SSF50630">
    <property type="entry name" value="Acid proteases"/>
    <property type="match status" value="1"/>
</dbReference>
<accession>A0ABQ7VQU3</accession>
<keyword evidence="2" id="KW-0812">Transmembrane</keyword>
<keyword evidence="2" id="KW-1133">Transmembrane helix</keyword>
<dbReference type="PANTHER" id="PTHR15503">
    <property type="entry name" value="LDOC1 RELATED"/>
    <property type="match status" value="1"/>
</dbReference>
<feature type="transmembrane region" description="Helical" evidence="2">
    <location>
        <begin position="314"/>
        <end position="335"/>
    </location>
</feature>
<sequence>MVKGTRSNGDPSNEAVETVELRDMMQQLLTQVNTLTGKVSSLEKLDQAMIDLRNQLKLMESEGNNQKKGVPAEEKVGVTALQLESEVIQWHLSFMRFGTDFNDPIEEIKNVKQMGNVKEYQVEFERNLTRVNLSQENAISCFIGGLKHELNIDVNVTNPTTLAQVYKSAKLQEAYIAAVRQPAQTNSQVNSRRFTGHRNYNSKPILLTPGFGGSSGSRGMNRRTLSAEEMNEKRSKGLYYFCNEKYFLDTSGLNILIDIGSSHNFIEPELVGQLGCEIMSTSPQLVAAANGNMRVDKMTIVTWLLQGAKFTADFLLLPLGCCGVVLGVQWLLTLGDIKMNFRNLTMEFWYKGRKHLLRGVVLMQGGHPIAFISKALSPRHAALSV</sequence>
<name>A0ABQ7VQU3_SOLTU</name>
<evidence type="ECO:0000256" key="2">
    <source>
        <dbReference type="SAM" id="Phobius"/>
    </source>
</evidence>
<comment type="caution">
    <text evidence="4">The sequence shown here is derived from an EMBL/GenBank/DDBJ whole genome shotgun (WGS) entry which is preliminary data.</text>
</comment>
<organism evidence="4 5">
    <name type="scientific">Solanum tuberosum</name>
    <name type="common">Potato</name>
    <dbReference type="NCBI Taxonomy" id="4113"/>
    <lineage>
        <taxon>Eukaryota</taxon>
        <taxon>Viridiplantae</taxon>
        <taxon>Streptophyta</taxon>
        <taxon>Embryophyta</taxon>
        <taxon>Tracheophyta</taxon>
        <taxon>Spermatophyta</taxon>
        <taxon>Magnoliopsida</taxon>
        <taxon>eudicotyledons</taxon>
        <taxon>Gunneridae</taxon>
        <taxon>Pentapetalae</taxon>
        <taxon>asterids</taxon>
        <taxon>lamiids</taxon>
        <taxon>Solanales</taxon>
        <taxon>Solanaceae</taxon>
        <taxon>Solanoideae</taxon>
        <taxon>Solaneae</taxon>
        <taxon>Solanum</taxon>
    </lineage>
</organism>
<dbReference type="Proteomes" id="UP000826656">
    <property type="component" value="Unassembled WGS sequence"/>
</dbReference>
<gene>
    <name evidence="4" type="ORF">KY290_014779</name>
</gene>
<feature type="coiled-coil region" evidence="1">
    <location>
        <begin position="25"/>
        <end position="62"/>
    </location>
</feature>
<evidence type="ECO:0000256" key="1">
    <source>
        <dbReference type="SAM" id="Coils"/>
    </source>
</evidence>
<dbReference type="InterPro" id="IPR045358">
    <property type="entry name" value="Ty3_capsid"/>
</dbReference>
<evidence type="ECO:0000259" key="3">
    <source>
        <dbReference type="Pfam" id="PF19259"/>
    </source>
</evidence>
<dbReference type="Gene3D" id="2.40.70.10">
    <property type="entry name" value="Acid Proteases"/>
    <property type="match status" value="1"/>
</dbReference>
<dbReference type="EMBL" id="JAIVGD010000011">
    <property type="protein sequence ID" value="KAH0770798.1"/>
    <property type="molecule type" value="Genomic_DNA"/>
</dbReference>
<dbReference type="CDD" id="cd00303">
    <property type="entry name" value="retropepsin_like"/>
    <property type="match status" value="1"/>
</dbReference>
<keyword evidence="1" id="KW-0175">Coiled coil</keyword>
<protein>
    <recommendedName>
        <fullName evidence="3">Ty3 transposon capsid-like protein domain-containing protein</fullName>
    </recommendedName>
</protein>
<evidence type="ECO:0000313" key="5">
    <source>
        <dbReference type="Proteomes" id="UP000826656"/>
    </source>
</evidence>
<dbReference type="Pfam" id="PF08284">
    <property type="entry name" value="RVP_2"/>
    <property type="match status" value="1"/>
</dbReference>
<evidence type="ECO:0000313" key="4">
    <source>
        <dbReference type="EMBL" id="KAH0770798.1"/>
    </source>
</evidence>
<reference evidence="4 5" key="1">
    <citation type="journal article" date="2021" name="bioRxiv">
        <title>Chromosome-scale and haplotype-resolved genome assembly of a tetraploid potato cultivar.</title>
        <authorList>
            <person name="Sun H."/>
            <person name="Jiao W.-B."/>
            <person name="Krause K."/>
            <person name="Campoy J.A."/>
            <person name="Goel M."/>
            <person name="Folz-Donahue K."/>
            <person name="Kukat C."/>
            <person name="Huettel B."/>
            <person name="Schneeberger K."/>
        </authorList>
    </citation>
    <scope>NUCLEOTIDE SEQUENCE [LARGE SCALE GENOMIC DNA]</scope>
    <source>
        <strain evidence="4">SolTubOtavaFocal</strain>
        <tissue evidence="4">Leaves</tissue>
    </source>
</reference>
<dbReference type="InterPro" id="IPR032567">
    <property type="entry name" value="RTL1-rel"/>
</dbReference>
<keyword evidence="5" id="KW-1185">Reference proteome</keyword>
<dbReference type="PANTHER" id="PTHR15503:SF22">
    <property type="entry name" value="TRANSPOSON TY3-I GAG POLYPROTEIN"/>
    <property type="match status" value="1"/>
</dbReference>
<feature type="domain" description="Ty3 transposon capsid-like protein" evidence="3">
    <location>
        <begin position="99"/>
        <end position="180"/>
    </location>
</feature>
<dbReference type="InterPro" id="IPR021109">
    <property type="entry name" value="Peptidase_aspartic_dom_sf"/>
</dbReference>
<keyword evidence="2" id="KW-0472">Membrane</keyword>